<dbReference type="SUPFAM" id="SSF56037">
    <property type="entry name" value="PheT/TilS domain"/>
    <property type="match status" value="1"/>
</dbReference>
<dbReference type="GO" id="GO:0005737">
    <property type="term" value="C:cytoplasm"/>
    <property type="evidence" value="ECO:0007669"/>
    <property type="project" value="UniProtKB-SubCell"/>
</dbReference>
<proteinExistence type="inferred from homology"/>
<evidence type="ECO:0000313" key="9">
    <source>
        <dbReference type="EMBL" id="URZ13324.1"/>
    </source>
</evidence>
<feature type="binding site" evidence="8">
    <location>
        <begin position="26"/>
        <end position="31"/>
    </location>
    <ligand>
        <name>ATP</name>
        <dbReference type="ChEBI" id="CHEBI:30616"/>
    </ligand>
</feature>
<dbReference type="GO" id="GO:0005524">
    <property type="term" value="F:ATP binding"/>
    <property type="evidence" value="ECO:0007669"/>
    <property type="project" value="UniProtKB-UniRule"/>
</dbReference>
<protein>
    <recommendedName>
        <fullName evidence="8">tRNA(Ile)-lysidine synthase</fullName>
        <ecNumber evidence="8">6.3.4.19</ecNumber>
    </recommendedName>
    <alternativeName>
        <fullName evidence="8">tRNA(Ile)-2-lysyl-cytidine synthase</fullName>
    </alternativeName>
    <alternativeName>
        <fullName evidence="8">tRNA(Ile)-lysidine synthetase</fullName>
    </alternativeName>
</protein>
<dbReference type="InterPro" id="IPR014729">
    <property type="entry name" value="Rossmann-like_a/b/a_fold"/>
</dbReference>
<dbReference type="EC" id="6.3.4.19" evidence="8"/>
<keyword evidence="6 8" id="KW-0067">ATP-binding</keyword>
<dbReference type="InterPro" id="IPR012796">
    <property type="entry name" value="Lysidine-tRNA-synth_C"/>
</dbReference>
<dbReference type="PANTHER" id="PTHR43033">
    <property type="entry name" value="TRNA(ILE)-LYSIDINE SYNTHASE-RELATED"/>
    <property type="match status" value="1"/>
</dbReference>
<evidence type="ECO:0000256" key="8">
    <source>
        <dbReference type="HAMAP-Rule" id="MF_01161"/>
    </source>
</evidence>
<dbReference type="STRING" id="84029.CROST_08990"/>
<dbReference type="HAMAP" id="MF_01161">
    <property type="entry name" value="tRNA_Ile_lys_synt"/>
    <property type="match status" value="1"/>
</dbReference>
<dbReference type="EMBL" id="CP096983">
    <property type="protein sequence ID" value="URZ13324.1"/>
    <property type="molecule type" value="Genomic_DNA"/>
</dbReference>
<dbReference type="PANTHER" id="PTHR43033:SF1">
    <property type="entry name" value="TRNA(ILE)-LYSIDINE SYNTHASE-RELATED"/>
    <property type="match status" value="1"/>
</dbReference>
<dbReference type="SUPFAM" id="SSF82829">
    <property type="entry name" value="MesJ substrate recognition domain-like"/>
    <property type="match status" value="1"/>
</dbReference>
<comment type="function">
    <text evidence="8">Ligates lysine onto the cytidine present at position 34 of the AUA codon-specific tRNA(Ile) that contains the anticodon CAU, in an ATP-dependent manner. Cytidine is converted to lysidine, thus changing the amino acid specificity of the tRNA from methionine to isoleucine.</text>
</comment>
<dbReference type="SMART" id="SM00977">
    <property type="entry name" value="TilS_C"/>
    <property type="match status" value="1"/>
</dbReference>
<dbReference type="NCBIfam" id="TIGR02432">
    <property type="entry name" value="lysidine_TilS_N"/>
    <property type="match status" value="1"/>
</dbReference>
<dbReference type="AlphaFoldDB" id="A0A1S8LG34"/>
<dbReference type="Proteomes" id="UP000190951">
    <property type="component" value="Chromosome"/>
</dbReference>
<dbReference type="Pfam" id="PF01171">
    <property type="entry name" value="ATP_bind_3"/>
    <property type="match status" value="1"/>
</dbReference>
<reference evidence="9 10" key="1">
    <citation type="submission" date="2022-04" db="EMBL/GenBank/DDBJ databases">
        <title>Genome sequence of C. roseum typestrain.</title>
        <authorList>
            <person name="Poehlein A."/>
            <person name="Schoch T."/>
            <person name="Duerre P."/>
            <person name="Daniel R."/>
        </authorList>
    </citation>
    <scope>NUCLEOTIDE SEQUENCE [LARGE SCALE GENOMIC DNA]</scope>
    <source>
        <strain evidence="9 10">DSM 7320</strain>
    </source>
</reference>
<dbReference type="InterPro" id="IPR011063">
    <property type="entry name" value="TilS/TtcA_N"/>
</dbReference>
<comment type="domain">
    <text evidence="8">The N-terminal region contains the highly conserved SGGXDS motif, predicted to be a P-loop motif involved in ATP binding.</text>
</comment>
<dbReference type="KEGG" id="crw:CROST_040830"/>
<evidence type="ECO:0000256" key="6">
    <source>
        <dbReference type="ARBA" id="ARBA00022840"/>
    </source>
</evidence>
<dbReference type="Gene3D" id="3.40.50.620">
    <property type="entry name" value="HUPs"/>
    <property type="match status" value="1"/>
</dbReference>
<evidence type="ECO:0000256" key="3">
    <source>
        <dbReference type="ARBA" id="ARBA00022598"/>
    </source>
</evidence>
<dbReference type="CDD" id="cd01992">
    <property type="entry name" value="TilS_N"/>
    <property type="match status" value="1"/>
</dbReference>
<dbReference type="InterPro" id="IPR020825">
    <property type="entry name" value="Phe-tRNA_synthase-like_B3/B4"/>
</dbReference>
<dbReference type="SUPFAM" id="SSF52402">
    <property type="entry name" value="Adenine nucleotide alpha hydrolases-like"/>
    <property type="match status" value="1"/>
</dbReference>
<evidence type="ECO:0000256" key="7">
    <source>
        <dbReference type="ARBA" id="ARBA00048539"/>
    </source>
</evidence>
<gene>
    <name evidence="8 9" type="primary">tilS</name>
    <name evidence="9" type="ORF">CROST_040830</name>
</gene>
<evidence type="ECO:0000256" key="2">
    <source>
        <dbReference type="ARBA" id="ARBA00022490"/>
    </source>
</evidence>
<keyword evidence="2 8" id="KW-0963">Cytoplasm</keyword>
<keyword evidence="5 8" id="KW-0547">Nucleotide-binding</keyword>
<dbReference type="RefSeq" id="WP_077835928.1">
    <property type="nucleotide sequence ID" value="NZ_CP096983.1"/>
</dbReference>
<dbReference type="Gene3D" id="1.20.59.20">
    <property type="match status" value="1"/>
</dbReference>
<keyword evidence="4 8" id="KW-0819">tRNA processing</keyword>
<evidence type="ECO:0000256" key="5">
    <source>
        <dbReference type="ARBA" id="ARBA00022741"/>
    </source>
</evidence>
<dbReference type="GO" id="GO:0006400">
    <property type="term" value="P:tRNA modification"/>
    <property type="evidence" value="ECO:0007669"/>
    <property type="project" value="UniProtKB-UniRule"/>
</dbReference>
<dbReference type="Pfam" id="PF11734">
    <property type="entry name" value="TilS_C"/>
    <property type="match status" value="1"/>
</dbReference>
<comment type="similarity">
    <text evidence="8">Belongs to the tRNA(Ile)-lysidine synthase family.</text>
</comment>
<name>A0A1S8LG34_9CLOT</name>
<accession>A0A1S8LG34</accession>
<organism evidence="9 10">
    <name type="scientific">Clostridium felsineum</name>
    <dbReference type="NCBI Taxonomy" id="36839"/>
    <lineage>
        <taxon>Bacteria</taxon>
        <taxon>Bacillati</taxon>
        <taxon>Bacillota</taxon>
        <taxon>Clostridia</taxon>
        <taxon>Eubacteriales</taxon>
        <taxon>Clostridiaceae</taxon>
        <taxon>Clostridium</taxon>
    </lineage>
</organism>
<dbReference type="Gene3D" id="3.50.40.10">
    <property type="entry name" value="Phenylalanyl-trna Synthetase, Chain B, domain 3"/>
    <property type="match status" value="1"/>
</dbReference>
<evidence type="ECO:0000256" key="1">
    <source>
        <dbReference type="ARBA" id="ARBA00004496"/>
    </source>
</evidence>
<comment type="subcellular location">
    <subcellularLocation>
        <location evidence="1 8">Cytoplasm</location>
    </subcellularLocation>
</comment>
<comment type="catalytic activity">
    <reaction evidence="7 8">
        <text>cytidine(34) in tRNA(Ile2) + L-lysine + ATP = lysidine(34) in tRNA(Ile2) + AMP + diphosphate + H(+)</text>
        <dbReference type="Rhea" id="RHEA:43744"/>
        <dbReference type="Rhea" id="RHEA-COMP:10625"/>
        <dbReference type="Rhea" id="RHEA-COMP:10670"/>
        <dbReference type="ChEBI" id="CHEBI:15378"/>
        <dbReference type="ChEBI" id="CHEBI:30616"/>
        <dbReference type="ChEBI" id="CHEBI:32551"/>
        <dbReference type="ChEBI" id="CHEBI:33019"/>
        <dbReference type="ChEBI" id="CHEBI:82748"/>
        <dbReference type="ChEBI" id="CHEBI:83665"/>
        <dbReference type="ChEBI" id="CHEBI:456215"/>
        <dbReference type="EC" id="6.3.4.19"/>
    </reaction>
</comment>
<dbReference type="InterPro" id="IPR012795">
    <property type="entry name" value="tRNA_Ile_lys_synt_N"/>
</dbReference>
<evidence type="ECO:0000313" key="10">
    <source>
        <dbReference type="Proteomes" id="UP000190951"/>
    </source>
</evidence>
<keyword evidence="10" id="KW-1185">Reference proteome</keyword>
<sequence length="461" mass="53462">MINGVINTIEKNSMIKENDRIVVAVSGGPDSICLLHLLFKLKDKFSLSICAAHVNHCIRGEAADKDEEYVKKFCKKLNIQFYVKKVDVNKIAKEKKLSSEMAGREIRYEFFEEVKRKFGANKIAIAHNANDQAETIMMRIIRGTGTEGIKGIRPVRDGYYIRPLIETKRLDIEKYCEDEKLMPRIDATNLERDYNRNKIRLDLIPYIVDNFNEDIVGSLNRLAELVTIDNDYLEKVAKSEYKLYCNECEKQVIISKKAFFSDAAILSRVIRKAILYLVSSKYNFEKKHIDSIIKCQKSATGKQINLPSSMIVYNNYGDIYLKLKKEEKCISNKEYILNINETNAIHEEKLIIGIKLIHNSNDINLKQSDNIKYFDADKAGKNITVRYRVDGDKFMPLGMKNNKKLKDIFINLKIPREERKKIPLICFGGEIAWITKFKISEKFKIDNNTKKILEIKIEREE</sequence>
<dbReference type="NCBIfam" id="TIGR02433">
    <property type="entry name" value="lysidine_TilS_C"/>
    <property type="match status" value="1"/>
</dbReference>
<dbReference type="InterPro" id="IPR012094">
    <property type="entry name" value="tRNA_Ile_lys_synt"/>
</dbReference>
<keyword evidence="3 8" id="KW-0436">Ligase</keyword>
<dbReference type="GO" id="GO:0032267">
    <property type="term" value="F:tRNA(Ile)-lysidine synthase activity"/>
    <property type="evidence" value="ECO:0007669"/>
    <property type="project" value="UniProtKB-EC"/>
</dbReference>
<evidence type="ECO:0000256" key="4">
    <source>
        <dbReference type="ARBA" id="ARBA00022694"/>
    </source>
</evidence>